<name>R0FYG8_9BRAS</name>
<evidence type="ECO:0008006" key="3">
    <source>
        <dbReference type="Google" id="ProtNLM"/>
    </source>
</evidence>
<reference evidence="2" key="1">
    <citation type="journal article" date="2013" name="Nat. Genet.">
        <title>The Capsella rubella genome and the genomic consequences of rapid mating system evolution.</title>
        <authorList>
            <person name="Slotte T."/>
            <person name="Hazzouri K.M."/>
            <person name="Agren J.A."/>
            <person name="Koenig D."/>
            <person name="Maumus F."/>
            <person name="Guo Y.L."/>
            <person name="Steige K."/>
            <person name="Platts A.E."/>
            <person name="Escobar J.S."/>
            <person name="Newman L.K."/>
            <person name="Wang W."/>
            <person name="Mandakova T."/>
            <person name="Vello E."/>
            <person name="Smith L.M."/>
            <person name="Henz S.R."/>
            <person name="Steffen J."/>
            <person name="Takuno S."/>
            <person name="Brandvain Y."/>
            <person name="Coop G."/>
            <person name="Andolfatto P."/>
            <person name="Hu T.T."/>
            <person name="Blanchette M."/>
            <person name="Clark R.M."/>
            <person name="Quesneville H."/>
            <person name="Nordborg M."/>
            <person name="Gaut B.S."/>
            <person name="Lysak M.A."/>
            <person name="Jenkins J."/>
            <person name="Grimwood J."/>
            <person name="Chapman J."/>
            <person name="Prochnik S."/>
            <person name="Shu S."/>
            <person name="Rokhsar D."/>
            <person name="Schmutz J."/>
            <person name="Weigel D."/>
            <person name="Wright S.I."/>
        </authorList>
    </citation>
    <scope>NUCLEOTIDE SEQUENCE [LARGE SCALE GENOMIC DNA]</scope>
    <source>
        <strain evidence="2">cv. Monte Gargano</strain>
    </source>
</reference>
<accession>R0FYG8</accession>
<protein>
    <recommendedName>
        <fullName evidence="3">Bacterial surface antigen (D15) domain-containing protein</fullName>
    </recommendedName>
</protein>
<dbReference type="OrthoDB" id="1112056at2759"/>
<dbReference type="AlphaFoldDB" id="R0FYG8"/>
<sequence>MMDMFSFLGSARDKIVETYQDLGYFERDEISNIKAKYIPGLEIQLASEYSKEFAYNSIKSTRFDERIGILYRLTYGEIGASLICKPYPIAQISGRLRLYGRLSGLELNSTSIVDIYGHKLDQWNVGCTMIAGNMSAQLKREADKIVVSTRHRIHPRFVSLTEFTSPFLMSLPHRTTLAMGFEFDLNPRATLEVMVFHHQPTTFALQYQWDQCLVRFYSDVYSQKTGVSFSFRPSSFF</sequence>
<gene>
    <name evidence="1" type="ORF">CARUB_v10023970mg</name>
</gene>
<dbReference type="Proteomes" id="UP000029121">
    <property type="component" value="Unassembled WGS sequence"/>
</dbReference>
<evidence type="ECO:0000313" key="1">
    <source>
        <dbReference type="EMBL" id="EOA27816.1"/>
    </source>
</evidence>
<dbReference type="KEGG" id="crb:17887647"/>
<proteinExistence type="predicted"/>
<evidence type="ECO:0000313" key="2">
    <source>
        <dbReference type="Proteomes" id="UP000029121"/>
    </source>
</evidence>
<keyword evidence="2" id="KW-1185">Reference proteome</keyword>
<dbReference type="EMBL" id="KB870808">
    <property type="protein sequence ID" value="EOA27816.1"/>
    <property type="molecule type" value="Genomic_DNA"/>
</dbReference>
<organism evidence="1 2">
    <name type="scientific">Capsella rubella</name>
    <dbReference type="NCBI Taxonomy" id="81985"/>
    <lineage>
        <taxon>Eukaryota</taxon>
        <taxon>Viridiplantae</taxon>
        <taxon>Streptophyta</taxon>
        <taxon>Embryophyta</taxon>
        <taxon>Tracheophyta</taxon>
        <taxon>Spermatophyta</taxon>
        <taxon>Magnoliopsida</taxon>
        <taxon>eudicotyledons</taxon>
        <taxon>Gunneridae</taxon>
        <taxon>Pentapetalae</taxon>
        <taxon>rosids</taxon>
        <taxon>malvids</taxon>
        <taxon>Brassicales</taxon>
        <taxon>Brassicaceae</taxon>
        <taxon>Camelineae</taxon>
        <taxon>Capsella</taxon>
    </lineage>
</organism>